<feature type="region of interest" description="Disordered" evidence="1">
    <location>
        <begin position="47"/>
        <end position="80"/>
    </location>
</feature>
<gene>
    <name evidence="2" type="ORF">D9758_018866</name>
</gene>
<protein>
    <submittedName>
        <fullName evidence="2">Uncharacterized protein</fullName>
    </submittedName>
</protein>
<dbReference type="EMBL" id="JAACJM010000352">
    <property type="protein sequence ID" value="KAF5329003.1"/>
    <property type="molecule type" value="Genomic_DNA"/>
</dbReference>
<keyword evidence="3" id="KW-1185">Reference proteome</keyword>
<feature type="compositionally biased region" description="Polar residues" evidence="1">
    <location>
        <begin position="47"/>
        <end position="60"/>
    </location>
</feature>
<sequence>MRGPRTPLHRIQHLPQHQDHQAYHPPLAVATSERLLVPARMTTETSVAFQSPSPVHQRQIASPDMTEAPVSSAPLPAPPKPSRLYTTIPLPPQVDPGVSIIPFLQSGSGSGLDIDLPVSRCSSDESTATVNDGGPSKAALANNGISLGMEYVTVWDVLVTIVESLRLPIPMIPGADSNGMRGGVEPGPGWITYQGAVGRVEEK</sequence>
<comment type="caution">
    <text evidence="2">The sequence shown here is derived from an EMBL/GenBank/DDBJ whole genome shotgun (WGS) entry which is preliminary data.</text>
</comment>
<dbReference type="OrthoDB" id="3172906at2759"/>
<dbReference type="AlphaFoldDB" id="A0A8H5BUZ5"/>
<dbReference type="Proteomes" id="UP000559256">
    <property type="component" value="Unassembled WGS sequence"/>
</dbReference>
<evidence type="ECO:0000313" key="3">
    <source>
        <dbReference type="Proteomes" id="UP000559256"/>
    </source>
</evidence>
<feature type="region of interest" description="Disordered" evidence="1">
    <location>
        <begin position="1"/>
        <end position="21"/>
    </location>
</feature>
<reference evidence="2 3" key="1">
    <citation type="journal article" date="2020" name="ISME J.">
        <title>Uncovering the hidden diversity of litter-decomposition mechanisms in mushroom-forming fungi.</title>
        <authorList>
            <person name="Floudas D."/>
            <person name="Bentzer J."/>
            <person name="Ahren D."/>
            <person name="Johansson T."/>
            <person name="Persson P."/>
            <person name="Tunlid A."/>
        </authorList>
    </citation>
    <scope>NUCLEOTIDE SEQUENCE [LARGE SCALE GENOMIC DNA]</scope>
    <source>
        <strain evidence="2 3">CBS 291.85</strain>
    </source>
</reference>
<evidence type="ECO:0000256" key="1">
    <source>
        <dbReference type="SAM" id="MobiDB-lite"/>
    </source>
</evidence>
<proteinExistence type="predicted"/>
<evidence type="ECO:0000313" key="2">
    <source>
        <dbReference type="EMBL" id="KAF5329003.1"/>
    </source>
</evidence>
<accession>A0A8H5BUZ5</accession>
<organism evidence="2 3">
    <name type="scientific">Tetrapyrgos nigripes</name>
    <dbReference type="NCBI Taxonomy" id="182062"/>
    <lineage>
        <taxon>Eukaryota</taxon>
        <taxon>Fungi</taxon>
        <taxon>Dikarya</taxon>
        <taxon>Basidiomycota</taxon>
        <taxon>Agaricomycotina</taxon>
        <taxon>Agaricomycetes</taxon>
        <taxon>Agaricomycetidae</taxon>
        <taxon>Agaricales</taxon>
        <taxon>Marasmiineae</taxon>
        <taxon>Marasmiaceae</taxon>
        <taxon>Tetrapyrgos</taxon>
    </lineage>
</organism>
<name>A0A8H5BUZ5_9AGAR</name>